<dbReference type="PROSITE" id="PS00433">
    <property type="entry name" value="PHOSPHOFRUCTOKINASE"/>
    <property type="match status" value="1"/>
</dbReference>
<dbReference type="InterPro" id="IPR012003">
    <property type="entry name" value="ATP_PFK_prok-type"/>
</dbReference>
<dbReference type="GO" id="GO:0046872">
    <property type="term" value="F:metal ion binding"/>
    <property type="evidence" value="ECO:0007669"/>
    <property type="project" value="UniProtKB-KW"/>
</dbReference>
<dbReference type="Pfam" id="PF00365">
    <property type="entry name" value="PFK"/>
    <property type="match status" value="1"/>
</dbReference>
<dbReference type="InterPro" id="IPR015912">
    <property type="entry name" value="Phosphofructokinase_CS"/>
</dbReference>
<dbReference type="GO" id="GO:0030388">
    <property type="term" value="P:fructose 1,6-bisphosphate metabolic process"/>
    <property type="evidence" value="ECO:0007669"/>
    <property type="project" value="TreeGrafter"/>
</dbReference>
<dbReference type="PIRSF" id="PIRSF000532">
    <property type="entry name" value="ATP_PFK_prok"/>
    <property type="match status" value="1"/>
</dbReference>
<keyword evidence="13" id="KW-0324">Glycolysis</keyword>
<name>A0A8T7H243_9EURY</name>
<keyword evidence="5" id="KW-0963">Cytoplasm</keyword>
<sequence>MRRIGILTSGGDAPGMNACIRAAVRTALAHDLAVVGIRRGYTGLIGADTIPLDRAAIRNTIHLGGTILETSRNSDFYTREGRLRAAAAIERMGLDGIILIGGEGTFHGASLLAADADTAALVGVPGSIDNDVYGTDYCIGFDTAANCAVEAIDRIRDTARSHERLFFIEVMGRTAGFLALESGIAGGAEELAIPEEQVSVARMSERIRAGFTIGKKSAIVVVAEGKTPGISFHLAREVKKHLDVESRVVVLGHLQRGGPPTLRDRVLGSLLGVAAVEALLEGRSGCMVGEVGGALTCTSLEETWQKKKPLSEDLRRIFTILSD</sequence>
<dbReference type="GO" id="GO:0061621">
    <property type="term" value="P:canonical glycolysis"/>
    <property type="evidence" value="ECO:0007669"/>
    <property type="project" value="TreeGrafter"/>
</dbReference>
<evidence type="ECO:0000256" key="13">
    <source>
        <dbReference type="ARBA" id="ARBA00023152"/>
    </source>
</evidence>
<evidence type="ECO:0000256" key="9">
    <source>
        <dbReference type="ARBA" id="ARBA00022741"/>
    </source>
</evidence>
<evidence type="ECO:0000256" key="10">
    <source>
        <dbReference type="ARBA" id="ARBA00022777"/>
    </source>
</evidence>
<dbReference type="GO" id="GO:0016208">
    <property type="term" value="F:AMP binding"/>
    <property type="evidence" value="ECO:0007669"/>
    <property type="project" value="TreeGrafter"/>
</dbReference>
<dbReference type="Proteomes" id="UP000737555">
    <property type="component" value="Unassembled WGS sequence"/>
</dbReference>
<evidence type="ECO:0000256" key="1">
    <source>
        <dbReference type="ARBA" id="ARBA00001946"/>
    </source>
</evidence>
<comment type="pathway">
    <text evidence="3">Carbohydrate degradation; glycolysis; D-glyceraldehyde 3-phosphate and glycerone phosphate from D-glucose: step 3/4.</text>
</comment>
<dbReference type="EMBL" id="JABMJE010000097">
    <property type="protein sequence ID" value="NQS78501.1"/>
    <property type="molecule type" value="Genomic_DNA"/>
</dbReference>
<evidence type="ECO:0000256" key="2">
    <source>
        <dbReference type="ARBA" id="ARBA00004496"/>
    </source>
</evidence>
<dbReference type="NCBIfam" id="NF002872">
    <property type="entry name" value="PRK03202.1"/>
    <property type="match status" value="1"/>
</dbReference>
<dbReference type="InterPro" id="IPR000023">
    <property type="entry name" value="Phosphofructokinase_dom"/>
</dbReference>
<evidence type="ECO:0000259" key="16">
    <source>
        <dbReference type="Pfam" id="PF00365"/>
    </source>
</evidence>
<evidence type="ECO:0000256" key="4">
    <source>
        <dbReference type="ARBA" id="ARBA00012055"/>
    </source>
</evidence>
<dbReference type="PANTHER" id="PTHR13697:SF4">
    <property type="entry name" value="ATP-DEPENDENT 6-PHOSPHOFRUCTOKINASE"/>
    <property type="match status" value="1"/>
</dbReference>
<comment type="caution">
    <text evidence="17">The sequence shown here is derived from an EMBL/GenBank/DDBJ whole genome shotgun (WGS) entry which is preliminary data.</text>
</comment>
<evidence type="ECO:0000256" key="14">
    <source>
        <dbReference type="ARBA" id="ARBA00030818"/>
    </source>
</evidence>
<dbReference type="GO" id="GO:0005524">
    <property type="term" value="F:ATP binding"/>
    <property type="evidence" value="ECO:0007669"/>
    <property type="project" value="UniProtKB-KW"/>
</dbReference>
<evidence type="ECO:0000313" key="18">
    <source>
        <dbReference type="Proteomes" id="UP000737555"/>
    </source>
</evidence>
<dbReference type="GO" id="GO:0003872">
    <property type="term" value="F:6-phosphofructokinase activity"/>
    <property type="evidence" value="ECO:0007669"/>
    <property type="project" value="UniProtKB-EC"/>
</dbReference>
<accession>A0A8T7H243</accession>
<dbReference type="GO" id="GO:0048029">
    <property type="term" value="F:monosaccharide binding"/>
    <property type="evidence" value="ECO:0007669"/>
    <property type="project" value="TreeGrafter"/>
</dbReference>
<evidence type="ECO:0000256" key="3">
    <source>
        <dbReference type="ARBA" id="ARBA00004679"/>
    </source>
</evidence>
<keyword evidence="10" id="KW-0418">Kinase</keyword>
<keyword evidence="11" id="KW-0067">ATP-binding</keyword>
<dbReference type="EC" id="2.7.1.11" evidence="4"/>
<keyword evidence="7" id="KW-0808">Transferase</keyword>
<dbReference type="SUPFAM" id="SSF53784">
    <property type="entry name" value="Phosphofructokinase"/>
    <property type="match status" value="1"/>
</dbReference>
<dbReference type="InterPro" id="IPR012828">
    <property type="entry name" value="PFKA_ATP_prok"/>
</dbReference>
<keyword evidence="8" id="KW-0479">Metal-binding</keyword>
<dbReference type="AlphaFoldDB" id="A0A8T7H243"/>
<keyword evidence="12" id="KW-0460">Magnesium</keyword>
<proteinExistence type="inferred from homology"/>
<dbReference type="InterPro" id="IPR035966">
    <property type="entry name" value="PKF_sf"/>
</dbReference>
<evidence type="ECO:0000256" key="8">
    <source>
        <dbReference type="ARBA" id="ARBA00022723"/>
    </source>
</evidence>
<dbReference type="GO" id="GO:0042802">
    <property type="term" value="F:identical protein binding"/>
    <property type="evidence" value="ECO:0007669"/>
    <property type="project" value="TreeGrafter"/>
</dbReference>
<dbReference type="GO" id="GO:0070095">
    <property type="term" value="F:fructose-6-phosphate binding"/>
    <property type="evidence" value="ECO:0007669"/>
    <property type="project" value="TreeGrafter"/>
</dbReference>
<organism evidence="17 18">
    <name type="scientific">Methanoculleus bourgensis</name>
    <dbReference type="NCBI Taxonomy" id="83986"/>
    <lineage>
        <taxon>Archaea</taxon>
        <taxon>Methanobacteriati</taxon>
        <taxon>Methanobacteriota</taxon>
        <taxon>Stenosarchaea group</taxon>
        <taxon>Methanomicrobia</taxon>
        <taxon>Methanomicrobiales</taxon>
        <taxon>Methanomicrobiaceae</taxon>
        <taxon>Methanoculleus</taxon>
    </lineage>
</organism>
<dbReference type="FunFam" id="3.40.50.460:FF:000002">
    <property type="entry name" value="ATP-dependent 6-phosphofructokinase"/>
    <property type="match status" value="1"/>
</dbReference>
<comment type="catalytic activity">
    <reaction evidence="15">
        <text>beta-D-fructose 6-phosphate + ATP = beta-D-fructose 1,6-bisphosphate + ADP + H(+)</text>
        <dbReference type="Rhea" id="RHEA:16109"/>
        <dbReference type="ChEBI" id="CHEBI:15378"/>
        <dbReference type="ChEBI" id="CHEBI:30616"/>
        <dbReference type="ChEBI" id="CHEBI:32966"/>
        <dbReference type="ChEBI" id="CHEBI:57634"/>
        <dbReference type="ChEBI" id="CHEBI:456216"/>
        <dbReference type="EC" id="2.7.1.11"/>
    </reaction>
</comment>
<dbReference type="InterPro" id="IPR022953">
    <property type="entry name" value="ATP_PFK"/>
</dbReference>
<dbReference type="PANTHER" id="PTHR13697">
    <property type="entry name" value="PHOSPHOFRUCTOKINASE"/>
    <property type="match status" value="1"/>
</dbReference>
<evidence type="ECO:0000256" key="11">
    <source>
        <dbReference type="ARBA" id="ARBA00022840"/>
    </source>
</evidence>
<reference evidence="17" key="1">
    <citation type="submission" date="2020-05" db="EMBL/GenBank/DDBJ databases">
        <title>The first insight into the ecology of ammonia-tolerant syntrophic propionate oxidizing bacteria.</title>
        <authorList>
            <person name="Singh A."/>
            <person name="Schnurer A."/>
            <person name="Westerholm M."/>
        </authorList>
    </citation>
    <scope>NUCLEOTIDE SEQUENCE</scope>
    <source>
        <strain evidence="17">MAG54</strain>
    </source>
</reference>
<gene>
    <name evidence="17" type="ORF">HQQ74_07335</name>
</gene>
<dbReference type="HAMAP" id="MF_00339">
    <property type="entry name" value="Phosphofructokinase_I_B1"/>
    <property type="match status" value="1"/>
</dbReference>
<evidence type="ECO:0000256" key="6">
    <source>
        <dbReference type="ARBA" id="ARBA00022533"/>
    </source>
</evidence>
<keyword evidence="6" id="KW-0021">Allosteric enzyme</keyword>
<evidence type="ECO:0000313" key="17">
    <source>
        <dbReference type="EMBL" id="NQS78501.1"/>
    </source>
</evidence>
<keyword evidence="9" id="KW-0547">Nucleotide-binding</keyword>
<protein>
    <recommendedName>
        <fullName evidence="4">6-phosphofructokinase</fullName>
        <ecNumber evidence="4">2.7.1.11</ecNumber>
    </recommendedName>
    <alternativeName>
        <fullName evidence="14">6-phosphofructokinase isozyme I</fullName>
    </alternativeName>
</protein>
<dbReference type="GO" id="GO:0005945">
    <property type="term" value="C:6-phosphofructokinase complex"/>
    <property type="evidence" value="ECO:0007669"/>
    <property type="project" value="TreeGrafter"/>
</dbReference>
<dbReference type="Gene3D" id="3.40.50.450">
    <property type="match status" value="1"/>
</dbReference>
<comment type="cofactor">
    <cofactor evidence="1">
        <name>Mg(2+)</name>
        <dbReference type="ChEBI" id="CHEBI:18420"/>
    </cofactor>
</comment>
<feature type="domain" description="Phosphofructokinase" evidence="16">
    <location>
        <begin position="3"/>
        <end position="279"/>
    </location>
</feature>
<evidence type="ECO:0000256" key="5">
    <source>
        <dbReference type="ARBA" id="ARBA00022490"/>
    </source>
</evidence>
<evidence type="ECO:0000256" key="15">
    <source>
        <dbReference type="ARBA" id="ARBA00048070"/>
    </source>
</evidence>
<dbReference type="GO" id="GO:0006002">
    <property type="term" value="P:fructose 6-phosphate metabolic process"/>
    <property type="evidence" value="ECO:0007669"/>
    <property type="project" value="InterPro"/>
</dbReference>
<evidence type="ECO:0000256" key="7">
    <source>
        <dbReference type="ARBA" id="ARBA00022679"/>
    </source>
</evidence>
<dbReference type="PRINTS" id="PR00476">
    <property type="entry name" value="PHFRCTKINASE"/>
</dbReference>
<evidence type="ECO:0000256" key="12">
    <source>
        <dbReference type="ARBA" id="ARBA00022842"/>
    </source>
</evidence>
<dbReference type="Gene3D" id="3.40.50.460">
    <property type="entry name" value="Phosphofructokinase domain"/>
    <property type="match status" value="1"/>
</dbReference>
<comment type="subcellular location">
    <subcellularLocation>
        <location evidence="2">Cytoplasm</location>
    </subcellularLocation>
</comment>